<dbReference type="PANTHER" id="PTHR43877">
    <property type="entry name" value="AMINOALKYLPHOSPHONATE N-ACETYLTRANSFERASE-RELATED-RELATED"/>
    <property type="match status" value="1"/>
</dbReference>
<dbReference type="CDD" id="cd04301">
    <property type="entry name" value="NAT_SF"/>
    <property type="match status" value="1"/>
</dbReference>
<dbReference type="EMBL" id="JAFBEB010000003">
    <property type="protein sequence ID" value="MBM7589516.1"/>
    <property type="molecule type" value="Genomic_DNA"/>
</dbReference>
<name>A0A939BUG0_9BACL</name>
<dbReference type="SUPFAM" id="SSF55729">
    <property type="entry name" value="Acyl-CoA N-acyltransferases (Nat)"/>
    <property type="match status" value="1"/>
</dbReference>
<dbReference type="Pfam" id="PF00583">
    <property type="entry name" value="Acetyltransf_1"/>
    <property type="match status" value="1"/>
</dbReference>
<dbReference type="PROSITE" id="PS51186">
    <property type="entry name" value="GNAT"/>
    <property type="match status" value="1"/>
</dbReference>
<dbReference type="InterPro" id="IPR016181">
    <property type="entry name" value="Acyl_CoA_acyltransferase"/>
</dbReference>
<accession>A0A939BUG0</accession>
<evidence type="ECO:0000256" key="1">
    <source>
        <dbReference type="ARBA" id="ARBA00022679"/>
    </source>
</evidence>
<evidence type="ECO:0000259" key="3">
    <source>
        <dbReference type="PROSITE" id="PS51186"/>
    </source>
</evidence>
<dbReference type="GO" id="GO:0016747">
    <property type="term" value="F:acyltransferase activity, transferring groups other than amino-acyl groups"/>
    <property type="evidence" value="ECO:0007669"/>
    <property type="project" value="InterPro"/>
</dbReference>
<dbReference type="PANTHER" id="PTHR43877:SF2">
    <property type="entry name" value="AMINOALKYLPHOSPHONATE N-ACETYLTRANSFERASE-RELATED"/>
    <property type="match status" value="1"/>
</dbReference>
<keyword evidence="5" id="KW-1185">Reference proteome</keyword>
<keyword evidence="4" id="KW-0689">Ribosomal protein</keyword>
<dbReference type="InterPro" id="IPR000182">
    <property type="entry name" value="GNAT_dom"/>
</dbReference>
<dbReference type="GO" id="GO:0005840">
    <property type="term" value="C:ribosome"/>
    <property type="evidence" value="ECO:0007669"/>
    <property type="project" value="UniProtKB-KW"/>
</dbReference>
<keyword evidence="2" id="KW-0012">Acyltransferase</keyword>
<evidence type="ECO:0000313" key="5">
    <source>
        <dbReference type="Proteomes" id="UP000717624"/>
    </source>
</evidence>
<proteinExistence type="predicted"/>
<protein>
    <submittedName>
        <fullName evidence="4">Ribosomal protein S18 acetylase RimI-like enzyme</fullName>
    </submittedName>
</protein>
<keyword evidence="1" id="KW-0808">Transferase</keyword>
<comment type="caution">
    <text evidence="4">The sequence shown here is derived from an EMBL/GenBank/DDBJ whole genome shotgun (WGS) entry which is preliminary data.</text>
</comment>
<evidence type="ECO:0000256" key="2">
    <source>
        <dbReference type="ARBA" id="ARBA00023315"/>
    </source>
</evidence>
<reference evidence="4" key="1">
    <citation type="submission" date="2021-01" db="EMBL/GenBank/DDBJ databases">
        <title>Genomic Encyclopedia of Type Strains, Phase IV (KMG-IV): sequencing the most valuable type-strain genomes for metagenomic binning, comparative biology and taxonomic classification.</title>
        <authorList>
            <person name="Goeker M."/>
        </authorList>
    </citation>
    <scope>NUCLEOTIDE SEQUENCE</scope>
    <source>
        <strain evidence="4">DSM 25523</strain>
    </source>
</reference>
<dbReference type="Gene3D" id="3.40.630.30">
    <property type="match status" value="1"/>
</dbReference>
<sequence length="187" mass="21185">MCIRQAKKEDAAAAALLLAEVLEHIGTTLAGTAEPVEKQQILQSFFTAERNRLSYRQTDVKVQGDKVVGMVVSYHGSEAEMLDQPIVERLRRLKQDSAITIDREADLDDYYIDALCVDRNVRGQGIGSQLIRAVEEKARQRGFETIALNVEHGNIRAYQLYQKLGYRTRKDKVISGGKYHYMVKNLL</sequence>
<organism evidence="4 5">
    <name type="scientific">Brevibacillus fulvus</name>
    <dbReference type="NCBI Taxonomy" id="1125967"/>
    <lineage>
        <taxon>Bacteria</taxon>
        <taxon>Bacillati</taxon>
        <taxon>Bacillota</taxon>
        <taxon>Bacilli</taxon>
        <taxon>Bacillales</taxon>
        <taxon>Paenibacillaceae</taxon>
        <taxon>Brevibacillus</taxon>
    </lineage>
</organism>
<dbReference type="AlphaFoldDB" id="A0A939BUG0"/>
<keyword evidence="4" id="KW-0687">Ribonucleoprotein</keyword>
<dbReference type="InterPro" id="IPR050832">
    <property type="entry name" value="Bact_Acetyltransf"/>
</dbReference>
<dbReference type="Proteomes" id="UP000717624">
    <property type="component" value="Unassembled WGS sequence"/>
</dbReference>
<dbReference type="RefSeq" id="WP_204517249.1">
    <property type="nucleotide sequence ID" value="NZ_BAABIN010000038.1"/>
</dbReference>
<feature type="domain" description="N-acetyltransferase" evidence="3">
    <location>
        <begin position="1"/>
        <end position="187"/>
    </location>
</feature>
<gene>
    <name evidence="4" type="ORF">JOD01_001116</name>
</gene>
<evidence type="ECO:0000313" key="4">
    <source>
        <dbReference type="EMBL" id="MBM7589516.1"/>
    </source>
</evidence>